<reference evidence="1 2" key="1">
    <citation type="submission" date="2022-05" db="EMBL/GenBank/DDBJ databases">
        <authorList>
            <consortium name="Genoscope - CEA"/>
            <person name="William W."/>
        </authorList>
    </citation>
    <scope>NUCLEOTIDE SEQUENCE [LARGE SCALE GENOMIC DNA]</scope>
</reference>
<organism evidence="1 2">
    <name type="scientific">Porites lobata</name>
    <dbReference type="NCBI Taxonomy" id="104759"/>
    <lineage>
        <taxon>Eukaryota</taxon>
        <taxon>Metazoa</taxon>
        <taxon>Cnidaria</taxon>
        <taxon>Anthozoa</taxon>
        <taxon>Hexacorallia</taxon>
        <taxon>Scleractinia</taxon>
        <taxon>Fungiina</taxon>
        <taxon>Poritidae</taxon>
        <taxon>Porites</taxon>
    </lineage>
</organism>
<proteinExistence type="predicted"/>
<evidence type="ECO:0008006" key="3">
    <source>
        <dbReference type="Google" id="ProtNLM"/>
    </source>
</evidence>
<protein>
    <recommendedName>
        <fullName evidence="3">Maturase K</fullName>
    </recommendedName>
</protein>
<gene>
    <name evidence="1" type="ORF">PLOB_00018861</name>
</gene>
<comment type="caution">
    <text evidence="1">The sequence shown here is derived from an EMBL/GenBank/DDBJ whole genome shotgun (WGS) entry which is preliminary data.</text>
</comment>
<name>A0ABN8NMF4_9CNID</name>
<accession>A0ABN8NMF4</accession>
<sequence>RRGRRFPCFWVLPRPQQSWFDIHYFDATIPGDYFRRQLRLNRNTFSVLLNILRPRLTRQNTHLRDCVTPEKLLALGLYRLAHGNSYISIGPNFNRSSGHSRNF</sequence>
<feature type="non-terminal residue" evidence="1">
    <location>
        <position position="1"/>
    </location>
</feature>
<dbReference type="EMBL" id="CALNXK010000022">
    <property type="protein sequence ID" value="CAH3109802.1"/>
    <property type="molecule type" value="Genomic_DNA"/>
</dbReference>
<evidence type="ECO:0000313" key="2">
    <source>
        <dbReference type="Proteomes" id="UP001159405"/>
    </source>
</evidence>
<evidence type="ECO:0000313" key="1">
    <source>
        <dbReference type="EMBL" id="CAH3109802.1"/>
    </source>
</evidence>
<dbReference type="Proteomes" id="UP001159405">
    <property type="component" value="Unassembled WGS sequence"/>
</dbReference>
<keyword evidence="2" id="KW-1185">Reference proteome</keyword>